<dbReference type="Proteomes" id="UP000218775">
    <property type="component" value="Unassembled WGS sequence"/>
</dbReference>
<name>A0A2A4X684_UNCAE</name>
<evidence type="ECO:0000313" key="2">
    <source>
        <dbReference type="EMBL" id="PCI78148.1"/>
    </source>
</evidence>
<feature type="transmembrane region" description="Helical" evidence="1">
    <location>
        <begin position="61"/>
        <end position="82"/>
    </location>
</feature>
<gene>
    <name evidence="2" type="ORF">COB21_01385</name>
</gene>
<evidence type="ECO:0000256" key="1">
    <source>
        <dbReference type="SAM" id="Phobius"/>
    </source>
</evidence>
<protein>
    <submittedName>
        <fullName evidence="2">Uncharacterized protein</fullName>
    </submittedName>
</protein>
<accession>A0A2A4X684</accession>
<keyword evidence="1" id="KW-1133">Transmembrane helix</keyword>
<feature type="transmembrane region" description="Helical" evidence="1">
    <location>
        <begin position="141"/>
        <end position="160"/>
    </location>
</feature>
<keyword evidence="1" id="KW-0472">Membrane</keyword>
<organism evidence="2 3">
    <name type="scientific">Aerophobetes bacterium</name>
    <dbReference type="NCBI Taxonomy" id="2030807"/>
    <lineage>
        <taxon>Bacteria</taxon>
        <taxon>Candidatus Aerophobota</taxon>
    </lineage>
</organism>
<proteinExistence type="predicted"/>
<evidence type="ECO:0000313" key="3">
    <source>
        <dbReference type="Proteomes" id="UP000218775"/>
    </source>
</evidence>
<comment type="caution">
    <text evidence="2">The sequence shown here is derived from an EMBL/GenBank/DDBJ whole genome shotgun (WGS) entry which is preliminary data.</text>
</comment>
<reference evidence="3" key="1">
    <citation type="submission" date="2017-08" db="EMBL/GenBank/DDBJ databases">
        <title>A dynamic microbial community with high functional redundancy inhabits the cold, oxic subseafloor aquifer.</title>
        <authorList>
            <person name="Tully B.J."/>
            <person name="Wheat C.G."/>
            <person name="Glazer B.T."/>
            <person name="Huber J.A."/>
        </authorList>
    </citation>
    <scope>NUCLEOTIDE SEQUENCE [LARGE SCALE GENOMIC DNA]</scope>
</reference>
<sequence>MLKISRGWVFFISGLFMLASGSMLLNKGAHYMADAFASFSISSSSYDATLLRGMAPLASLFNGSAHTGLALLLALAALVGLLKGQFVMKKVVNRSVLHVEKNGGSVSLFRLFPRQSLIIIGSMMLLGIAFNKFGLPLDVRGVIDFAIGLALVRGGIFYFREIWMPKLRRR</sequence>
<dbReference type="EMBL" id="NVUK01000008">
    <property type="protein sequence ID" value="PCI78148.1"/>
    <property type="molecule type" value="Genomic_DNA"/>
</dbReference>
<feature type="transmembrane region" description="Helical" evidence="1">
    <location>
        <begin position="117"/>
        <end position="135"/>
    </location>
</feature>
<dbReference type="AlphaFoldDB" id="A0A2A4X684"/>
<keyword evidence="1" id="KW-0812">Transmembrane</keyword>